<accession>A0A6G1ESK8</accession>
<reference evidence="1 2" key="1">
    <citation type="submission" date="2019-11" db="EMBL/GenBank/DDBJ databases">
        <title>Whole genome sequence of Oryza granulata.</title>
        <authorList>
            <person name="Li W."/>
        </authorList>
    </citation>
    <scope>NUCLEOTIDE SEQUENCE [LARGE SCALE GENOMIC DNA]</scope>
    <source>
        <strain evidence="2">cv. Menghai</strain>
        <tissue evidence="1">Leaf</tissue>
    </source>
</reference>
<protein>
    <recommendedName>
        <fullName evidence="3">Protein FAR1-RELATED SEQUENCE</fullName>
    </recommendedName>
</protein>
<dbReference type="OrthoDB" id="694174at2759"/>
<name>A0A6G1ESK8_9ORYZ</name>
<evidence type="ECO:0008006" key="3">
    <source>
        <dbReference type="Google" id="ProtNLM"/>
    </source>
</evidence>
<keyword evidence="2" id="KW-1185">Reference proteome</keyword>
<proteinExistence type="predicted"/>
<dbReference type="Proteomes" id="UP000479710">
    <property type="component" value="Unassembled WGS sequence"/>
</dbReference>
<organism evidence="1 2">
    <name type="scientific">Oryza meyeriana var. granulata</name>
    <dbReference type="NCBI Taxonomy" id="110450"/>
    <lineage>
        <taxon>Eukaryota</taxon>
        <taxon>Viridiplantae</taxon>
        <taxon>Streptophyta</taxon>
        <taxon>Embryophyta</taxon>
        <taxon>Tracheophyta</taxon>
        <taxon>Spermatophyta</taxon>
        <taxon>Magnoliopsida</taxon>
        <taxon>Liliopsida</taxon>
        <taxon>Poales</taxon>
        <taxon>Poaceae</taxon>
        <taxon>BOP clade</taxon>
        <taxon>Oryzoideae</taxon>
        <taxon>Oryzeae</taxon>
        <taxon>Oryzinae</taxon>
        <taxon>Oryza</taxon>
        <taxon>Oryza meyeriana</taxon>
    </lineage>
</organism>
<comment type="caution">
    <text evidence="1">The sequence shown here is derived from an EMBL/GenBank/DDBJ whole genome shotgun (WGS) entry which is preliminary data.</text>
</comment>
<dbReference type="AlphaFoldDB" id="A0A6G1ESK8"/>
<gene>
    <name evidence="1" type="ORF">E2562_035233</name>
</gene>
<evidence type="ECO:0000313" key="2">
    <source>
        <dbReference type="Proteomes" id="UP000479710"/>
    </source>
</evidence>
<evidence type="ECO:0000313" key="1">
    <source>
        <dbReference type="EMBL" id="KAF0927626.1"/>
    </source>
</evidence>
<dbReference type="EMBL" id="SPHZ02000003">
    <property type="protein sequence ID" value="KAF0927626.1"/>
    <property type="molecule type" value="Genomic_DNA"/>
</dbReference>
<sequence>WHILHKYADALNILYMRDKDLEDDLMLCIDQTLFCPHLLRAFVQVQVQTIPAKYVLRRYMMKAKSDMTFDRRDRKTVGPNGVQKCYRTKMLMVEAMAVAKEGSKSKVAFEQAIRILKG</sequence>
<feature type="non-terminal residue" evidence="1">
    <location>
        <position position="1"/>
    </location>
</feature>